<evidence type="ECO:0000313" key="3">
    <source>
        <dbReference type="EMBL" id="CAB5065184.1"/>
    </source>
</evidence>
<dbReference type="InterPro" id="IPR013693">
    <property type="entry name" value="SpoIID/LytB_N"/>
</dbReference>
<dbReference type="Pfam" id="PF01471">
    <property type="entry name" value="PG_binding_1"/>
    <property type="match status" value="2"/>
</dbReference>
<name>A0A6J7UFI5_9ZZZZ</name>
<sequence>MIHASSTQLRRIIIAVVLLSTFLFAVPTPPAFAEDLAGQPPASILVNGKGNGHGRGMSQYGALGWATTYNKTWQEILDFYYGGTTLSPLTDADAGLTPNGVMSVRLTTLDNKQTAMVSENASLLLENDPVPGRKWAALVVREIAGTVGTYRVWGSTTPTCVAEQSDPVANKFVLVADIAGPTNVSTTLSNDASAAVMPNDAIGVCEPAGATRYYRGTIRAVNGTDKENRTVNLVKLDDYLRGVVPRESPAAWGDLAGGAGMNALRAQAVAARSYSLGQKRYSYAKTCDTQSCQVYGGAALREKTGRPILVLEDIRTNTAISDTSGFILRTAKGTVVSTEFTSSNGGRTAGTTFPMRVDDGDIAADSSDLNWSAVIDAQSIQKKYPSIGVLLSVVTTHDGLGSDWNGYATQVTISGTAGVVNVSGWEFKSTFSLRSPWYETTPIYGSTSTSTVVGPMLFIGDSVGESIIAEFNSIVRPAYPNVDYQALSSRCLIGATCVGTPDGITIINSLPADKTPAIAVIELGYNDSPNTFGTEADQVVAALTAKGVQRIIFVNMSTRRTTAGFEVSNTALANIAATHANVTVLDWNTYTTDAPKWSWFVKNDNVHLTATGKTEFALYLRAQFDALRTQGLLPQTPGAPDVEIGLPLRTNQKGDMVKLVQKSLNAAFKLKKKAIPTDGIFGKSTKALVMRYETAMALPVDGVVDVDVWKSLGLDKKPRAAVLRLGTQHPSVKVLQATLNRVLKITLKTSGYYDGPTVYYVKQFQQRAKLPATGNVNRVTWLALMTTADRL</sequence>
<dbReference type="Gene3D" id="3.40.50.1110">
    <property type="entry name" value="SGNH hydrolase"/>
    <property type="match status" value="1"/>
</dbReference>
<dbReference type="InterPro" id="IPR036365">
    <property type="entry name" value="PGBD-like_sf"/>
</dbReference>
<feature type="domain" description="Sporulation stage II protein D amidase enhancer LytB N-terminal" evidence="2">
    <location>
        <begin position="226"/>
        <end position="328"/>
    </location>
</feature>
<dbReference type="InterPro" id="IPR002477">
    <property type="entry name" value="Peptidoglycan-bd-like"/>
</dbReference>
<proteinExistence type="predicted"/>
<dbReference type="Gene3D" id="1.10.101.10">
    <property type="entry name" value="PGBD-like superfamily/PGBD"/>
    <property type="match status" value="2"/>
</dbReference>
<protein>
    <submittedName>
        <fullName evidence="3">Unannotated protein</fullName>
    </submittedName>
</protein>
<feature type="domain" description="Peptidoglycan binding-like" evidence="1">
    <location>
        <begin position="728"/>
        <end position="784"/>
    </location>
</feature>
<dbReference type="InterPro" id="IPR036514">
    <property type="entry name" value="SGNH_hydro_sf"/>
</dbReference>
<accession>A0A6J7UFI5</accession>
<dbReference type="InterPro" id="IPR036366">
    <property type="entry name" value="PGBDSf"/>
</dbReference>
<evidence type="ECO:0000259" key="2">
    <source>
        <dbReference type="Pfam" id="PF08486"/>
    </source>
</evidence>
<feature type="domain" description="Peptidoglycan binding-like" evidence="1">
    <location>
        <begin position="654"/>
        <end position="712"/>
    </location>
</feature>
<evidence type="ECO:0000259" key="1">
    <source>
        <dbReference type="Pfam" id="PF01471"/>
    </source>
</evidence>
<dbReference type="SUPFAM" id="SSF47090">
    <property type="entry name" value="PGBD-like"/>
    <property type="match status" value="2"/>
</dbReference>
<dbReference type="Pfam" id="PF08486">
    <property type="entry name" value="SpoIID"/>
    <property type="match status" value="1"/>
</dbReference>
<dbReference type="AlphaFoldDB" id="A0A6J7UFI5"/>
<gene>
    <name evidence="3" type="ORF">UFOPK4347_00876</name>
</gene>
<organism evidence="3">
    <name type="scientific">freshwater metagenome</name>
    <dbReference type="NCBI Taxonomy" id="449393"/>
    <lineage>
        <taxon>unclassified sequences</taxon>
        <taxon>metagenomes</taxon>
        <taxon>ecological metagenomes</taxon>
    </lineage>
</organism>
<reference evidence="3" key="1">
    <citation type="submission" date="2020-05" db="EMBL/GenBank/DDBJ databases">
        <authorList>
            <person name="Chiriac C."/>
            <person name="Salcher M."/>
            <person name="Ghai R."/>
            <person name="Kavagutti S V."/>
        </authorList>
    </citation>
    <scope>NUCLEOTIDE SEQUENCE</scope>
</reference>
<dbReference type="EMBL" id="CAFBQU010000019">
    <property type="protein sequence ID" value="CAB5065184.1"/>
    <property type="molecule type" value="Genomic_DNA"/>
</dbReference>
<dbReference type="SUPFAM" id="SSF52266">
    <property type="entry name" value="SGNH hydrolase"/>
    <property type="match status" value="1"/>
</dbReference>